<evidence type="ECO:0000256" key="8">
    <source>
        <dbReference type="RuleBase" id="RU003355"/>
    </source>
</evidence>
<reference evidence="13" key="1">
    <citation type="journal article" date="2023" name="Mol. Plant Microbe Interact.">
        <title>Elucidating the Obligate Nature and Biological Capacity of an Invasive Fungal Corn Pathogen.</title>
        <authorList>
            <person name="MacCready J.S."/>
            <person name="Roggenkamp E.M."/>
            <person name="Gdanetz K."/>
            <person name="Chilvers M.I."/>
        </authorList>
    </citation>
    <scope>NUCLEOTIDE SEQUENCE</scope>
    <source>
        <strain evidence="13">PM02</strain>
    </source>
</reference>
<organism evidence="13 14">
    <name type="scientific">Phyllachora maydis</name>
    <dbReference type="NCBI Taxonomy" id="1825666"/>
    <lineage>
        <taxon>Eukaryota</taxon>
        <taxon>Fungi</taxon>
        <taxon>Dikarya</taxon>
        <taxon>Ascomycota</taxon>
        <taxon>Pezizomycotina</taxon>
        <taxon>Sordariomycetes</taxon>
        <taxon>Sordariomycetidae</taxon>
        <taxon>Phyllachorales</taxon>
        <taxon>Phyllachoraceae</taxon>
        <taxon>Phyllachora</taxon>
    </lineage>
</organism>
<keyword evidence="3 10" id="KW-0732">Signal</keyword>
<feature type="active site" description="Charge relay system" evidence="6 7">
    <location>
        <position position="269"/>
    </location>
</feature>
<evidence type="ECO:0000313" key="14">
    <source>
        <dbReference type="Proteomes" id="UP001217918"/>
    </source>
</evidence>
<dbReference type="InterPro" id="IPR050131">
    <property type="entry name" value="Peptidase_S8_subtilisin-like"/>
</dbReference>
<evidence type="ECO:0000256" key="6">
    <source>
        <dbReference type="PIRSR" id="PIRSR615500-1"/>
    </source>
</evidence>
<evidence type="ECO:0000256" key="10">
    <source>
        <dbReference type="SAM" id="SignalP"/>
    </source>
</evidence>
<evidence type="ECO:0000256" key="5">
    <source>
        <dbReference type="ARBA" id="ARBA00022825"/>
    </source>
</evidence>
<feature type="signal peptide" evidence="10">
    <location>
        <begin position="1"/>
        <end position="18"/>
    </location>
</feature>
<dbReference type="Pfam" id="PF00082">
    <property type="entry name" value="Peptidase_S8"/>
    <property type="match status" value="1"/>
</dbReference>
<dbReference type="GO" id="GO:0006508">
    <property type="term" value="P:proteolysis"/>
    <property type="evidence" value="ECO:0007669"/>
    <property type="project" value="UniProtKB-KW"/>
</dbReference>
<dbReference type="GO" id="GO:0004252">
    <property type="term" value="F:serine-type endopeptidase activity"/>
    <property type="evidence" value="ECO:0007669"/>
    <property type="project" value="UniProtKB-UniRule"/>
</dbReference>
<dbReference type="Proteomes" id="UP001217918">
    <property type="component" value="Unassembled WGS sequence"/>
</dbReference>
<evidence type="ECO:0000256" key="3">
    <source>
        <dbReference type="ARBA" id="ARBA00022729"/>
    </source>
</evidence>
<dbReference type="InterPro" id="IPR023827">
    <property type="entry name" value="Peptidase_S8_Asp-AS"/>
</dbReference>
<dbReference type="SUPFAM" id="SSF52743">
    <property type="entry name" value="Subtilisin-like"/>
    <property type="match status" value="1"/>
</dbReference>
<gene>
    <name evidence="13" type="ORF">P8C59_001009</name>
</gene>
<sequence>MLFTPLTTLFFLVPLSTALDQFRHGVILEYADASGLTKRDNIVDHVARSLPGVKLKHRMDLSSDRIFHGASFRVTETAGHVDDNLLRRALTQYRDVITVYPLDVVQLQVQPTFDDSRGAAVRPRDVAQGAGAEADHVARARVPDQTSTRTRARKHRPREDAGLTDSGAGTGNSSASGLYVNYGTEGSPLVNPHASTGVDRLHAEQLTGRGVRIALLDSGIDAFHPALGGGYGPGFKVYGGADLTGESLDDPNSSVYTPGSSPLTQCENHGTGTASVAAGLPYHFGFVGVAPNASIEMYKVMKCRATTVHSDVGVKASIMAFDSGVDVISMSIGGPGGWSNSAWAIVLERIIAQGTLVIVSAGNFGAKGPWIANGIAGGFDTPNVASAGGPYSPTLIANGSYSVNGGPPIPMQYVPGYPANWSSSVEVLYAPNFTGCAPMPDLGAKPNQVILLQSPWTPQNADITCSTNLSDTALGSGLKNMILYMKHDETPDQPVPIDLLDGLLYALDGMATMSRSLALQLVQHAAQGDKVTLNLPWRPDGPETRMLSMAKNTVSGGRPSYFTSWGPSYETKLGPAVMAPGGMSLVLSGRMLGGLDVASGTSFSTPYIAGVAALVKQVNPGLSPADVVNRIAAAARPAPMASWRDDPVPGGLLAPTFQQGAGMIDAYAAVHATVVLNVSSLAFNDTAHLKPLSFEICNLGTQAVDVHIAHAPAATVYSFAPGHIKVKAYREDDFVAQNVVDKPASLTFAGSATLDIHLAAGQNYTVTVAAVPPAGLDAARLPLLSGFVNMTTSAGDVLTLPYGIIGEPLVDVHNLDPQKTFLTYDSLWDEFDNGWVPFTNSSQSIVLPQKVPADPTTLYNTSLPGWTFVTVFGSRLLQVHLIRNDTGEDLGQVALLPGSDSGSPAKKVVDTWIRNERSFGQWAGQLLQSDGTTAAAPNGTYRFSIQLLKVSGNPQKPGDFDEVLTDPFRVEMV</sequence>
<protein>
    <submittedName>
        <fullName evidence="13">Uncharacterized protein</fullName>
    </submittedName>
</protein>
<feature type="compositionally biased region" description="Basic and acidic residues" evidence="9">
    <location>
        <begin position="133"/>
        <end position="142"/>
    </location>
</feature>
<comment type="caution">
    <text evidence="13">The sequence shown here is derived from an EMBL/GenBank/DDBJ whole genome shotgun (WGS) entry which is preliminary data.</text>
</comment>
<proteinExistence type="inferred from homology"/>
<dbReference type="InterPro" id="IPR000209">
    <property type="entry name" value="Peptidase_S8/S53_dom"/>
</dbReference>
<evidence type="ECO:0000259" key="12">
    <source>
        <dbReference type="Pfam" id="PF06280"/>
    </source>
</evidence>
<dbReference type="InterPro" id="IPR023828">
    <property type="entry name" value="Peptidase_S8_Ser-AS"/>
</dbReference>
<feature type="active site" description="Charge relay system" evidence="6 7">
    <location>
        <position position="602"/>
    </location>
</feature>
<evidence type="ECO:0000256" key="1">
    <source>
        <dbReference type="ARBA" id="ARBA00011073"/>
    </source>
</evidence>
<feature type="active site" description="Charge relay system" evidence="6 7">
    <location>
        <position position="217"/>
    </location>
</feature>
<dbReference type="InterPro" id="IPR010435">
    <property type="entry name" value="C5a/SBT2-like_Fn3"/>
</dbReference>
<evidence type="ECO:0000256" key="4">
    <source>
        <dbReference type="ARBA" id="ARBA00022801"/>
    </source>
</evidence>
<dbReference type="InterPro" id="IPR036852">
    <property type="entry name" value="Peptidase_S8/S53_dom_sf"/>
</dbReference>
<dbReference type="PROSITE" id="PS51892">
    <property type="entry name" value="SUBTILASE"/>
    <property type="match status" value="1"/>
</dbReference>
<keyword evidence="5 7" id="KW-0720">Serine protease</keyword>
<dbReference type="AlphaFoldDB" id="A0AAD9HXC7"/>
<evidence type="ECO:0000256" key="2">
    <source>
        <dbReference type="ARBA" id="ARBA00022670"/>
    </source>
</evidence>
<accession>A0AAD9HXC7</accession>
<evidence type="ECO:0000256" key="9">
    <source>
        <dbReference type="SAM" id="MobiDB-lite"/>
    </source>
</evidence>
<dbReference type="InterPro" id="IPR015500">
    <property type="entry name" value="Peptidase_S8_subtilisin-rel"/>
</dbReference>
<feature type="domain" description="Peptidase S8/S53" evidence="11">
    <location>
        <begin position="208"/>
        <end position="644"/>
    </location>
</feature>
<feature type="chain" id="PRO_5041967523" evidence="10">
    <location>
        <begin position="19"/>
        <end position="973"/>
    </location>
</feature>
<keyword evidence="14" id="KW-1185">Reference proteome</keyword>
<comment type="similarity">
    <text evidence="1 7 8">Belongs to the peptidase S8 family.</text>
</comment>
<dbReference type="PANTHER" id="PTHR43806:SF66">
    <property type="entry name" value="SERIN ENDOPEPTIDASE"/>
    <property type="match status" value="1"/>
</dbReference>
<dbReference type="GO" id="GO:0016020">
    <property type="term" value="C:membrane"/>
    <property type="evidence" value="ECO:0007669"/>
    <property type="project" value="InterPro"/>
</dbReference>
<evidence type="ECO:0000313" key="13">
    <source>
        <dbReference type="EMBL" id="KAK2067253.1"/>
    </source>
</evidence>
<evidence type="ECO:0000259" key="11">
    <source>
        <dbReference type="Pfam" id="PF00082"/>
    </source>
</evidence>
<dbReference type="PROSITE" id="PS00136">
    <property type="entry name" value="SUBTILASE_ASP"/>
    <property type="match status" value="1"/>
</dbReference>
<dbReference type="EMBL" id="JAQQPM010000001">
    <property type="protein sequence ID" value="KAK2067253.1"/>
    <property type="molecule type" value="Genomic_DNA"/>
</dbReference>
<dbReference type="Pfam" id="PF06280">
    <property type="entry name" value="fn3_5"/>
    <property type="match status" value="1"/>
</dbReference>
<dbReference type="Gene3D" id="3.40.50.200">
    <property type="entry name" value="Peptidase S8/S53 domain"/>
    <property type="match status" value="2"/>
</dbReference>
<feature type="region of interest" description="Disordered" evidence="9">
    <location>
        <begin position="127"/>
        <end position="177"/>
    </location>
</feature>
<dbReference type="PANTHER" id="PTHR43806">
    <property type="entry name" value="PEPTIDASE S8"/>
    <property type="match status" value="1"/>
</dbReference>
<dbReference type="PROSITE" id="PS00138">
    <property type="entry name" value="SUBTILASE_SER"/>
    <property type="match status" value="1"/>
</dbReference>
<feature type="domain" description="C5a peptidase/Subtilisin-like protease SBT2-like Fn3-like" evidence="12">
    <location>
        <begin position="682"/>
        <end position="802"/>
    </location>
</feature>
<dbReference type="PRINTS" id="PR00723">
    <property type="entry name" value="SUBTILISIN"/>
</dbReference>
<evidence type="ECO:0000256" key="7">
    <source>
        <dbReference type="PROSITE-ProRule" id="PRU01240"/>
    </source>
</evidence>
<keyword evidence="2 7" id="KW-0645">Protease</keyword>
<keyword evidence="4 7" id="KW-0378">Hydrolase</keyword>
<name>A0AAD9HXC7_9PEZI</name>